<keyword evidence="3" id="KW-1185">Reference proteome</keyword>
<dbReference type="EMBL" id="AP022560">
    <property type="protein sequence ID" value="BBX02961.1"/>
    <property type="molecule type" value="Genomic_DNA"/>
</dbReference>
<feature type="transmembrane region" description="Helical" evidence="1">
    <location>
        <begin position="33"/>
        <end position="58"/>
    </location>
</feature>
<keyword evidence="1" id="KW-0472">Membrane</keyword>
<name>A0AAD1HER3_9MYCO</name>
<dbReference type="Proteomes" id="UP000466681">
    <property type="component" value="Chromosome"/>
</dbReference>
<evidence type="ECO:0000256" key="1">
    <source>
        <dbReference type="SAM" id="Phobius"/>
    </source>
</evidence>
<dbReference type="AlphaFoldDB" id="A0AAD1HER3"/>
<dbReference type="KEGG" id="mmor:MMOR_38970"/>
<sequence>MNAPAQTRILIDTGGLVVTDDGRRVNIFDRCTGALTILAFVLGILTFVVGGFGVVALVSGTPSTVLGAIFLAAGLAFGVITLLVVRKIRRRRGQPLHACRSVAVIDRKLGLFSYGGGAIVPLDQVQFARRMQIGSSSPKLVALTPGGTKVLKRGNPFDGGIGNVDEVLTAVVRAG</sequence>
<gene>
    <name evidence="2" type="ORF">MMOR_38970</name>
</gene>
<accession>A0AAD1HER3</accession>
<evidence type="ECO:0000313" key="3">
    <source>
        <dbReference type="Proteomes" id="UP000466681"/>
    </source>
</evidence>
<reference evidence="2 3" key="1">
    <citation type="journal article" date="2019" name="Emerg. Microbes Infect.">
        <title>Comprehensive subspecies identification of 175 nontuberculous mycobacteria species based on 7547 genomic profiles.</title>
        <authorList>
            <person name="Matsumoto Y."/>
            <person name="Kinjo T."/>
            <person name="Motooka D."/>
            <person name="Nabeya D."/>
            <person name="Jung N."/>
            <person name="Uechi K."/>
            <person name="Horii T."/>
            <person name="Iida T."/>
            <person name="Fujita J."/>
            <person name="Nakamura S."/>
        </authorList>
    </citation>
    <scope>NUCLEOTIDE SEQUENCE [LARGE SCALE GENOMIC DNA]</scope>
    <source>
        <strain evidence="2 3">JCM 6375</strain>
    </source>
</reference>
<keyword evidence="1" id="KW-0812">Transmembrane</keyword>
<evidence type="ECO:0000313" key="2">
    <source>
        <dbReference type="EMBL" id="BBX02961.1"/>
    </source>
</evidence>
<organism evidence="2 3">
    <name type="scientific">Mycolicibacterium moriokaense</name>
    <dbReference type="NCBI Taxonomy" id="39691"/>
    <lineage>
        <taxon>Bacteria</taxon>
        <taxon>Bacillati</taxon>
        <taxon>Actinomycetota</taxon>
        <taxon>Actinomycetes</taxon>
        <taxon>Mycobacteriales</taxon>
        <taxon>Mycobacteriaceae</taxon>
        <taxon>Mycolicibacterium</taxon>
    </lineage>
</organism>
<protein>
    <submittedName>
        <fullName evidence="2">Uncharacterized protein</fullName>
    </submittedName>
</protein>
<keyword evidence="1" id="KW-1133">Transmembrane helix</keyword>
<dbReference type="RefSeq" id="WP_179967893.1">
    <property type="nucleotide sequence ID" value="NZ_AP022560.1"/>
</dbReference>
<feature type="transmembrane region" description="Helical" evidence="1">
    <location>
        <begin position="64"/>
        <end position="85"/>
    </location>
</feature>
<proteinExistence type="predicted"/>